<dbReference type="SUPFAM" id="SSF49401">
    <property type="entry name" value="Bacterial adhesins"/>
    <property type="match status" value="1"/>
</dbReference>
<protein>
    <submittedName>
        <fullName evidence="4">Fimbrial protein</fullName>
    </submittedName>
</protein>
<feature type="chain" id="PRO_5043402983" evidence="2">
    <location>
        <begin position="21"/>
        <end position="179"/>
    </location>
</feature>
<proteinExistence type="predicted"/>
<dbReference type="GO" id="GO:0009289">
    <property type="term" value="C:pilus"/>
    <property type="evidence" value="ECO:0007669"/>
    <property type="project" value="InterPro"/>
</dbReference>
<dbReference type="InterPro" id="IPR036937">
    <property type="entry name" value="Adhesion_dom_fimbrial_sf"/>
</dbReference>
<organism evidence="4">
    <name type="scientific">bacterium 19CA06SA08-2</name>
    <dbReference type="NCBI Taxonomy" id="2920658"/>
    <lineage>
        <taxon>Bacteria</taxon>
    </lineage>
</organism>
<dbReference type="InterPro" id="IPR000259">
    <property type="entry name" value="Adhesion_dom_fimbrial"/>
</dbReference>
<dbReference type="InterPro" id="IPR008966">
    <property type="entry name" value="Adhesion_dom_sf"/>
</dbReference>
<evidence type="ECO:0000259" key="3">
    <source>
        <dbReference type="Pfam" id="PF00419"/>
    </source>
</evidence>
<dbReference type="Pfam" id="PF00419">
    <property type="entry name" value="Fimbrial"/>
    <property type="match status" value="1"/>
</dbReference>
<dbReference type="InterPro" id="IPR050263">
    <property type="entry name" value="Bact_Fimbrial_Adh_Pro"/>
</dbReference>
<evidence type="ECO:0000256" key="2">
    <source>
        <dbReference type="SAM" id="SignalP"/>
    </source>
</evidence>
<evidence type="ECO:0000313" key="4">
    <source>
        <dbReference type="EMBL" id="XAG70627.1"/>
    </source>
</evidence>
<sequence length="179" mass="18087">MINKVTGPALAIVLTGACGAAVATQTPAAAVVGQVKFVGAVVDAPCNIDPGSVDQIVKMGGLSQASLFTGTAPKQPFDIKLTHCSFDTVKRAVVTFTGPADETTKNLSTGLAHVGIQLLGADGVAVDLGTAFPGQELTEGSNVLHFFAQAIYSSAGATGAKLPELGDFSATSNFSISYQ</sequence>
<dbReference type="GO" id="GO:0043709">
    <property type="term" value="P:cell adhesion involved in single-species biofilm formation"/>
    <property type="evidence" value="ECO:0007669"/>
    <property type="project" value="TreeGrafter"/>
</dbReference>
<feature type="signal peptide" evidence="2">
    <location>
        <begin position="1"/>
        <end position="20"/>
    </location>
</feature>
<evidence type="ECO:0000256" key="1">
    <source>
        <dbReference type="ARBA" id="ARBA00022729"/>
    </source>
</evidence>
<dbReference type="PROSITE" id="PS51257">
    <property type="entry name" value="PROKAR_LIPOPROTEIN"/>
    <property type="match status" value="1"/>
</dbReference>
<dbReference type="AlphaFoldDB" id="A0AAU6U9G8"/>
<feature type="domain" description="Fimbrial-type adhesion" evidence="3">
    <location>
        <begin position="36"/>
        <end position="179"/>
    </location>
</feature>
<keyword evidence="1 2" id="KW-0732">Signal</keyword>
<dbReference type="PANTHER" id="PTHR33420">
    <property type="entry name" value="FIMBRIAL SUBUNIT ELFA-RELATED"/>
    <property type="match status" value="1"/>
</dbReference>
<gene>
    <name evidence="4" type="ORF">MRM75_06595</name>
</gene>
<reference evidence="4" key="1">
    <citation type="submission" date="2022-03" db="EMBL/GenBank/DDBJ databases">
        <title>Sea Food Isolates.</title>
        <authorList>
            <person name="Li c."/>
        </authorList>
    </citation>
    <scope>NUCLEOTIDE SEQUENCE</scope>
    <source>
        <strain evidence="4">19CA06SA08-2</strain>
    </source>
</reference>
<dbReference type="PANTHER" id="PTHR33420:SF3">
    <property type="entry name" value="FIMBRIAL SUBUNIT ELFA"/>
    <property type="match status" value="1"/>
</dbReference>
<dbReference type="EMBL" id="CP095353">
    <property type="protein sequence ID" value="XAG70627.1"/>
    <property type="molecule type" value="Genomic_DNA"/>
</dbReference>
<name>A0AAU6U9G8_UNCXX</name>
<dbReference type="Gene3D" id="2.60.40.1090">
    <property type="entry name" value="Fimbrial-type adhesion domain"/>
    <property type="match status" value="1"/>
</dbReference>
<accession>A0AAU6U9G8</accession>